<gene>
    <name evidence="3" type="ORF">J8C06_09330</name>
</gene>
<accession>A0ABX8BAG4</accession>
<protein>
    <submittedName>
        <fullName evidence="3">Redoxin domain-containing protein</fullName>
    </submittedName>
</protein>
<feature type="domain" description="Thioredoxin" evidence="2">
    <location>
        <begin position="212"/>
        <end position="360"/>
    </location>
</feature>
<feature type="transmembrane region" description="Helical" evidence="1">
    <location>
        <begin position="68"/>
        <end position="86"/>
    </location>
</feature>
<feature type="transmembrane region" description="Helical" evidence="1">
    <location>
        <begin position="106"/>
        <end position="125"/>
    </location>
</feature>
<dbReference type="InterPro" id="IPR013766">
    <property type="entry name" value="Thioredoxin_domain"/>
</dbReference>
<keyword evidence="1" id="KW-0812">Transmembrane</keyword>
<organism evidence="3 4">
    <name type="scientific">Chloracidobacterium validum</name>
    <dbReference type="NCBI Taxonomy" id="2821543"/>
    <lineage>
        <taxon>Bacteria</taxon>
        <taxon>Pseudomonadati</taxon>
        <taxon>Acidobacteriota</taxon>
        <taxon>Terriglobia</taxon>
        <taxon>Terriglobales</taxon>
        <taxon>Acidobacteriaceae</taxon>
        <taxon>Chloracidobacterium</taxon>
    </lineage>
</organism>
<reference evidence="3 4" key="1">
    <citation type="submission" date="2021-03" db="EMBL/GenBank/DDBJ databases">
        <title>Genomic and phenotypic characterization of Chloracidobacterium isolates provides evidence for multiple species.</title>
        <authorList>
            <person name="Saini M.K."/>
            <person name="Costas A.M.G."/>
            <person name="Tank M."/>
            <person name="Bryant D.A."/>
        </authorList>
    </citation>
    <scope>NUCLEOTIDE SEQUENCE [LARGE SCALE GENOMIC DNA]</scope>
    <source>
        <strain evidence="3 4">BV2-C</strain>
    </source>
</reference>
<dbReference type="InterPro" id="IPR036249">
    <property type="entry name" value="Thioredoxin-like_sf"/>
</dbReference>
<dbReference type="SUPFAM" id="SSF52833">
    <property type="entry name" value="Thioredoxin-like"/>
    <property type="match status" value="1"/>
</dbReference>
<evidence type="ECO:0000259" key="2">
    <source>
        <dbReference type="PROSITE" id="PS51352"/>
    </source>
</evidence>
<keyword evidence="1" id="KW-0472">Membrane</keyword>
<proteinExistence type="predicted"/>
<evidence type="ECO:0000256" key="1">
    <source>
        <dbReference type="SAM" id="Phobius"/>
    </source>
</evidence>
<dbReference type="Proteomes" id="UP000676506">
    <property type="component" value="Chromosome 1"/>
</dbReference>
<feature type="transmembrane region" description="Helical" evidence="1">
    <location>
        <begin position="132"/>
        <end position="151"/>
    </location>
</feature>
<dbReference type="PANTHER" id="PTHR43640">
    <property type="entry name" value="OS07G0260300 PROTEIN"/>
    <property type="match status" value="1"/>
</dbReference>
<sequence length="402" mass="42827">MFFLTFAFLLGMLDGLWSPPRTGQWSGKVVLGQALARVIWCGALGVLAGQLGAWSVEAAFLLGLGRQVLFIPGGMLALVAVGWLGWRWHFHRLRPSTARTGHPFAVVVRVSSLLVAALTLAATTWEVRQAAVTLLCFAFGALPFEVAWSLFPDAKQLVRWRPLSASIAVGLTAFAALVLVMAGLGYDVFTGRSLGDDLDHLGHVVSNDDATIAIGAPVPDVVFRGLDGQPVRLSQYRGKVVVLAAVGTRCPCVEAYRARLNALASDYAAQGVVFLGFNPNANESVAEIVARQAAKPFVFPVVVDEACQAADTLGATCMTECFLVDAQGRLQYHGRIDDNTYHPERVTVHLLRDALEAVLAGKPVNVLCRPAIGCAIVRKKPGPLNAADSVSTTGNVSATSKE</sequence>
<keyword evidence="1" id="KW-1133">Transmembrane helix</keyword>
<dbReference type="EMBL" id="CP072648">
    <property type="protein sequence ID" value="QUW02540.1"/>
    <property type="molecule type" value="Genomic_DNA"/>
</dbReference>
<dbReference type="Gene3D" id="3.40.30.10">
    <property type="entry name" value="Glutaredoxin"/>
    <property type="match status" value="1"/>
</dbReference>
<name>A0ABX8BAG4_9BACT</name>
<dbReference type="RefSeq" id="WP_211428430.1">
    <property type="nucleotide sequence ID" value="NZ_CP072648.1"/>
</dbReference>
<dbReference type="Pfam" id="PF00578">
    <property type="entry name" value="AhpC-TSA"/>
    <property type="match status" value="1"/>
</dbReference>
<feature type="transmembrane region" description="Helical" evidence="1">
    <location>
        <begin position="163"/>
        <end position="184"/>
    </location>
</feature>
<dbReference type="InterPro" id="IPR047262">
    <property type="entry name" value="PRX-like1"/>
</dbReference>
<keyword evidence="4" id="KW-1185">Reference proteome</keyword>
<dbReference type="PROSITE" id="PS51352">
    <property type="entry name" value="THIOREDOXIN_2"/>
    <property type="match status" value="1"/>
</dbReference>
<dbReference type="PANTHER" id="PTHR43640:SF1">
    <property type="entry name" value="THIOREDOXIN-DEPENDENT PEROXIREDOXIN"/>
    <property type="match status" value="1"/>
</dbReference>
<evidence type="ECO:0000313" key="3">
    <source>
        <dbReference type="EMBL" id="QUW02540.1"/>
    </source>
</evidence>
<dbReference type="InterPro" id="IPR000866">
    <property type="entry name" value="AhpC/TSA"/>
</dbReference>
<evidence type="ECO:0000313" key="4">
    <source>
        <dbReference type="Proteomes" id="UP000676506"/>
    </source>
</evidence>